<reference evidence="2 3" key="1">
    <citation type="submission" date="2020-02" db="EMBL/GenBank/DDBJ databases">
        <title>Nitrogenibacter mangrovi gen. nov., sp. nov. isolated from mangrove sediment, a denitrifying betaproteobacterium.</title>
        <authorList>
            <person name="Liao H."/>
            <person name="Tian Y."/>
        </authorList>
    </citation>
    <scope>NUCLEOTIDE SEQUENCE [LARGE SCALE GENOMIC DNA]</scope>
    <source>
        <strain evidence="2 3">M9-3-2</strain>
    </source>
</reference>
<dbReference type="KEGG" id="azq:G3580_09275"/>
<dbReference type="InterPro" id="IPR021973">
    <property type="entry name" value="SprA-related"/>
</dbReference>
<sequence length="190" mass="19548">MISALPSVVNIAQRAPSAHANASDRADDTGHGIPRGAGGKPNPDTSAQAAAELAATDRRVRAHEAAHLAAAGGLAQGGANFQTERGPNGKLYAVAGEVSIDLSPGRTPEETLSRAEQVRRAALAPADPSAQDYRVAAQAAQMMAEAQRELITQRTDAQGSTGAAPDPSRRAIDAYTRSAGDTVGRFNLFA</sequence>
<evidence type="ECO:0000313" key="3">
    <source>
        <dbReference type="Proteomes" id="UP000501991"/>
    </source>
</evidence>
<dbReference type="EMBL" id="CP048836">
    <property type="protein sequence ID" value="QID19784.1"/>
    <property type="molecule type" value="Genomic_DNA"/>
</dbReference>
<accession>A0A6C1BBX5</accession>
<protein>
    <recommendedName>
        <fullName evidence="4">SprA-related family protein</fullName>
    </recommendedName>
</protein>
<dbReference type="Proteomes" id="UP000501991">
    <property type="component" value="Chromosome"/>
</dbReference>
<evidence type="ECO:0000313" key="2">
    <source>
        <dbReference type="EMBL" id="QID19784.1"/>
    </source>
</evidence>
<feature type="region of interest" description="Disordered" evidence="1">
    <location>
        <begin position="150"/>
        <end position="171"/>
    </location>
</feature>
<feature type="compositionally biased region" description="Polar residues" evidence="1">
    <location>
        <begin position="150"/>
        <end position="161"/>
    </location>
</feature>
<dbReference type="AlphaFoldDB" id="A0A6C1BBX5"/>
<feature type="region of interest" description="Disordered" evidence="1">
    <location>
        <begin position="15"/>
        <end position="47"/>
    </location>
</feature>
<evidence type="ECO:0008006" key="4">
    <source>
        <dbReference type="Google" id="ProtNLM"/>
    </source>
</evidence>
<keyword evidence="3" id="KW-1185">Reference proteome</keyword>
<evidence type="ECO:0000256" key="1">
    <source>
        <dbReference type="SAM" id="MobiDB-lite"/>
    </source>
</evidence>
<organism evidence="2 3">
    <name type="scientific">Nitrogeniibacter mangrovi</name>
    <dbReference type="NCBI Taxonomy" id="2016596"/>
    <lineage>
        <taxon>Bacteria</taxon>
        <taxon>Pseudomonadati</taxon>
        <taxon>Pseudomonadota</taxon>
        <taxon>Betaproteobacteria</taxon>
        <taxon>Rhodocyclales</taxon>
        <taxon>Zoogloeaceae</taxon>
        <taxon>Nitrogeniibacter</taxon>
    </lineage>
</organism>
<name>A0A6C1BBX5_9RHOO</name>
<dbReference type="RefSeq" id="WP_173768724.1">
    <property type="nucleotide sequence ID" value="NZ_CP048836.1"/>
</dbReference>
<gene>
    <name evidence="2" type="ORF">G3580_09275</name>
</gene>
<dbReference type="Pfam" id="PF12118">
    <property type="entry name" value="SprA-related"/>
    <property type="match status" value="1"/>
</dbReference>
<proteinExistence type="predicted"/>